<dbReference type="InterPro" id="IPR036864">
    <property type="entry name" value="Zn2-C6_fun-type_DNA-bd_sf"/>
</dbReference>
<evidence type="ECO:0000256" key="4">
    <source>
        <dbReference type="SAM" id="MobiDB-lite"/>
    </source>
</evidence>
<feature type="region of interest" description="Disordered" evidence="4">
    <location>
        <begin position="1"/>
        <end position="37"/>
    </location>
</feature>
<feature type="compositionally biased region" description="Polar residues" evidence="4">
    <location>
        <begin position="1"/>
        <end position="10"/>
    </location>
</feature>
<evidence type="ECO:0000256" key="1">
    <source>
        <dbReference type="ARBA" id="ARBA00004123"/>
    </source>
</evidence>
<evidence type="ECO:0000259" key="5">
    <source>
        <dbReference type="PROSITE" id="PS50048"/>
    </source>
</evidence>
<comment type="subcellular location">
    <subcellularLocation>
        <location evidence="1">Nucleus</location>
    </subcellularLocation>
</comment>
<dbReference type="SUPFAM" id="SSF57701">
    <property type="entry name" value="Zn2/Cys6 DNA-binding domain"/>
    <property type="match status" value="1"/>
</dbReference>
<dbReference type="PROSITE" id="PS50048">
    <property type="entry name" value="ZN2_CY6_FUNGAL_2"/>
    <property type="match status" value="1"/>
</dbReference>
<dbReference type="InterPro" id="IPR050613">
    <property type="entry name" value="Sec_Metabolite_Reg"/>
</dbReference>
<dbReference type="OrthoDB" id="4934715at2759"/>
<evidence type="ECO:0000256" key="3">
    <source>
        <dbReference type="ARBA" id="ARBA00023242"/>
    </source>
</evidence>
<dbReference type="GO" id="GO:0000981">
    <property type="term" value="F:DNA-binding transcription factor activity, RNA polymerase II-specific"/>
    <property type="evidence" value="ECO:0007669"/>
    <property type="project" value="InterPro"/>
</dbReference>
<dbReference type="PANTHER" id="PTHR31001:SF49">
    <property type="entry name" value="ZN(II)2CYS6 TRANSCRIPTION FACTOR (EUROFUNG)"/>
    <property type="match status" value="1"/>
</dbReference>
<comment type="caution">
    <text evidence="6">The sequence shown here is derived from an EMBL/GenBank/DDBJ whole genome shotgun (WGS) entry which is preliminary data.</text>
</comment>
<evidence type="ECO:0000313" key="6">
    <source>
        <dbReference type="EMBL" id="TVY54527.1"/>
    </source>
</evidence>
<dbReference type="PANTHER" id="PTHR31001">
    <property type="entry name" value="UNCHARACTERIZED TRANSCRIPTIONAL REGULATORY PROTEIN"/>
    <property type="match status" value="1"/>
</dbReference>
<dbReference type="GO" id="GO:0008270">
    <property type="term" value="F:zinc ion binding"/>
    <property type="evidence" value="ECO:0007669"/>
    <property type="project" value="InterPro"/>
</dbReference>
<dbReference type="GO" id="GO:0006351">
    <property type="term" value="P:DNA-templated transcription"/>
    <property type="evidence" value="ECO:0007669"/>
    <property type="project" value="InterPro"/>
</dbReference>
<dbReference type="GO" id="GO:0005634">
    <property type="term" value="C:nucleus"/>
    <property type="evidence" value="ECO:0007669"/>
    <property type="project" value="UniProtKB-SubCell"/>
</dbReference>
<keyword evidence="3" id="KW-0539">Nucleus</keyword>
<dbReference type="PROSITE" id="PS00463">
    <property type="entry name" value="ZN2_CY6_FUNGAL_1"/>
    <property type="match status" value="1"/>
</dbReference>
<name>A0A7D8YPV9_9HELO</name>
<reference evidence="6 7" key="1">
    <citation type="submission" date="2018-05" db="EMBL/GenBank/DDBJ databases">
        <title>Whole genome sequencing for identification of molecular markers to develop diagnostic detection tools for the regulated plant pathogen Lachnellula willkommii.</title>
        <authorList>
            <person name="Giroux E."/>
            <person name="Bilodeau G."/>
        </authorList>
    </citation>
    <scope>NUCLEOTIDE SEQUENCE [LARGE SCALE GENOMIC DNA]</scope>
    <source>
        <strain evidence="6 7">CBS 625.97</strain>
    </source>
</reference>
<gene>
    <name evidence="6" type="primary">fsa6_7</name>
    <name evidence="6" type="ORF">LCER1_G005044</name>
</gene>
<keyword evidence="7" id="KW-1185">Reference proteome</keyword>
<dbReference type="GO" id="GO:0003677">
    <property type="term" value="F:DNA binding"/>
    <property type="evidence" value="ECO:0007669"/>
    <property type="project" value="InterPro"/>
</dbReference>
<protein>
    <submittedName>
        <fullName evidence="6">Fusarisetin A cluster transcription factor fsa6</fullName>
    </submittedName>
</protein>
<evidence type="ECO:0000313" key="7">
    <source>
        <dbReference type="Proteomes" id="UP000481288"/>
    </source>
</evidence>
<dbReference type="InterPro" id="IPR007219">
    <property type="entry name" value="XnlR_reg_dom"/>
</dbReference>
<keyword evidence="2" id="KW-0479">Metal-binding</keyword>
<proteinExistence type="predicted"/>
<evidence type="ECO:0000256" key="2">
    <source>
        <dbReference type="ARBA" id="ARBA00022723"/>
    </source>
</evidence>
<feature type="domain" description="Zn(2)-C6 fungal-type" evidence="5">
    <location>
        <begin position="40"/>
        <end position="71"/>
    </location>
</feature>
<dbReference type="InterPro" id="IPR001138">
    <property type="entry name" value="Zn2Cys6_DnaBD"/>
</dbReference>
<dbReference type="SMART" id="SM00906">
    <property type="entry name" value="Fungal_trans"/>
    <property type="match status" value="1"/>
</dbReference>
<sequence>MFSILDTNPAASGPRPIQDASQCQPPPVKPSRRRDKPQLSCTICRQKKLKCDRVKPCLNCAKRGQAELCDFIKHETSHSRPTRQQGTTNFQLQNRVRELEDMVTTLLNSQTAPSSDQDGLTAAKTPSVSSTGTAISDGGFTQSTAPSPSNQMNANVPEVLAGRLTRARDQVNFVGSEHWEAILDDIADLKIDLEDPPATSEIPNFKPQILFGDNNASRAEIMSSIPPKPVCDVLISRWYRLFSNQPWTWLPVSLLSTQPAFRRTKSSTVVIHMPTFMKEYDQMFKEPNETPLMWIGLLFSILGLASYFYAVAGDELHSMPQPFTSMWEMSTHFRDRTAQCLVEVNYLRPRRYTVDALCFYYALDLFHDRDSDFGAYIVFGIIVRVAMRLGYHRDASHYPSISPFDGEMRRRIWSMVSQQDILTSAYIGLPRMIREGETDTAEPKNLLDTDFDESMTTLPHPRPSTEATPVAYSIFKVRLLRQFGLIVDQINSITPISYDEVLRLDSSLLETHATLPPYLTMKSLSQSITDDALVILQRYTLEVTFQKSRCVLHRKYLISGKSDPRFRYSTAASVDAAMRLLDVQRTFDEGSQPGGQLSGERWRRAAVINQDYVLAAMVLCLDLAWGRKIDSRTRLSPDETETMWPRGKMLEALRVSYEIWCKSRTVSALAVKASETLGVILKDLESTDSAEFKTSTSFSNPPNASNYHAATSSPPLDPDAQYTGLSGMDAFTGVIDADLNFDWELWDSHFQSTSMTGDDFGPSTFL</sequence>
<dbReference type="SMART" id="SM00066">
    <property type="entry name" value="GAL4"/>
    <property type="match status" value="1"/>
</dbReference>
<feature type="region of interest" description="Disordered" evidence="4">
    <location>
        <begin position="109"/>
        <end position="153"/>
    </location>
</feature>
<dbReference type="AlphaFoldDB" id="A0A7D8YPV9"/>
<dbReference type="CDD" id="cd00067">
    <property type="entry name" value="GAL4"/>
    <property type="match status" value="1"/>
</dbReference>
<dbReference type="Proteomes" id="UP000481288">
    <property type="component" value="Unassembled WGS sequence"/>
</dbReference>
<dbReference type="CDD" id="cd12148">
    <property type="entry name" value="fungal_TF_MHR"/>
    <property type="match status" value="1"/>
</dbReference>
<dbReference type="Pfam" id="PF00172">
    <property type="entry name" value="Zn_clus"/>
    <property type="match status" value="1"/>
</dbReference>
<accession>A0A7D8YPV9</accession>
<organism evidence="6 7">
    <name type="scientific">Lachnellula cervina</name>
    <dbReference type="NCBI Taxonomy" id="1316786"/>
    <lineage>
        <taxon>Eukaryota</taxon>
        <taxon>Fungi</taxon>
        <taxon>Dikarya</taxon>
        <taxon>Ascomycota</taxon>
        <taxon>Pezizomycotina</taxon>
        <taxon>Leotiomycetes</taxon>
        <taxon>Helotiales</taxon>
        <taxon>Lachnaceae</taxon>
        <taxon>Lachnellula</taxon>
    </lineage>
</organism>
<dbReference type="Pfam" id="PF04082">
    <property type="entry name" value="Fungal_trans"/>
    <property type="match status" value="1"/>
</dbReference>
<dbReference type="Gene3D" id="4.10.240.10">
    <property type="entry name" value="Zn(2)-C6 fungal-type DNA-binding domain"/>
    <property type="match status" value="1"/>
</dbReference>
<dbReference type="EMBL" id="QGMG01000332">
    <property type="protein sequence ID" value="TVY54527.1"/>
    <property type="molecule type" value="Genomic_DNA"/>
</dbReference>